<keyword evidence="1" id="KW-1133">Transmembrane helix</keyword>
<dbReference type="AlphaFoldDB" id="A0A7V2SVH6"/>
<proteinExistence type="predicted"/>
<keyword evidence="1" id="KW-0472">Membrane</keyword>
<dbReference type="InterPro" id="IPR049823">
    <property type="entry name" value="XrtH_assoc"/>
</dbReference>
<dbReference type="NCBIfam" id="NF041730">
    <property type="entry name" value="XrtH_assoc"/>
    <property type="match status" value="1"/>
</dbReference>
<keyword evidence="1" id="KW-0812">Transmembrane</keyword>
<feature type="transmembrane region" description="Helical" evidence="1">
    <location>
        <begin position="113"/>
        <end position="136"/>
    </location>
</feature>
<evidence type="ECO:0000313" key="2">
    <source>
        <dbReference type="EMBL" id="HFC46655.1"/>
    </source>
</evidence>
<reference evidence="2" key="1">
    <citation type="journal article" date="2020" name="mSystems">
        <title>Genome- and Community-Level Interaction Insights into Carbon Utilization and Element Cycling Functions of Hydrothermarchaeota in Hydrothermal Sediment.</title>
        <authorList>
            <person name="Zhou Z."/>
            <person name="Liu Y."/>
            <person name="Xu W."/>
            <person name="Pan J."/>
            <person name="Luo Z.H."/>
            <person name="Li M."/>
        </authorList>
    </citation>
    <scope>NUCLEOTIDE SEQUENCE [LARGE SCALE GENOMIC DNA]</scope>
    <source>
        <strain evidence="2">HyVt-503</strain>
    </source>
</reference>
<comment type="caution">
    <text evidence="2">The sequence shown here is derived from an EMBL/GenBank/DDBJ whole genome shotgun (WGS) entry which is preliminary data.</text>
</comment>
<dbReference type="Proteomes" id="UP000885797">
    <property type="component" value="Unassembled WGS sequence"/>
</dbReference>
<sequence>MESAIKRINIDKEDAKITFVRPFYEGSKRADIIIDVIVSVSHYSFNAPLSLALITALFPLFRWKRRSIVEVVLLLILVHLLYIYSFCCLQQYYIFSRAGIEARSTFGQLFWEFLWSFTDNMIIRFEPFLVVIYLWFLNQKFLWRQRAYR</sequence>
<gene>
    <name evidence="2" type="ORF">ENJ63_02105</name>
</gene>
<name>A0A7V2SVH6_9BACT</name>
<protein>
    <submittedName>
        <fullName evidence="2">Uncharacterized protein</fullName>
    </submittedName>
</protein>
<accession>A0A7V2SVH6</accession>
<organism evidence="2">
    <name type="scientific">Dissulfuribacter thermophilus</name>
    <dbReference type="NCBI Taxonomy" id="1156395"/>
    <lineage>
        <taxon>Bacteria</taxon>
        <taxon>Pseudomonadati</taxon>
        <taxon>Thermodesulfobacteriota</taxon>
        <taxon>Dissulfuribacteria</taxon>
        <taxon>Dissulfuribacterales</taxon>
        <taxon>Dissulfuribacteraceae</taxon>
        <taxon>Dissulfuribacter</taxon>
    </lineage>
</organism>
<evidence type="ECO:0000256" key="1">
    <source>
        <dbReference type="SAM" id="Phobius"/>
    </source>
</evidence>
<feature type="transmembrane region" description="Helical" evidence="1">
    <location>
        <begin position="68"/>
        <end position="93"/>
    </location>
</feature>
<dbReference type="EMBL" id="DRND01000176">
    <property type="protein sequence ID" value="HFC46655.1"/>
    <property type="molecule type" value="Genomic_DNA"/>
</dbReference>